<proteinExistence type="predicted"/>
<feature type="compositionally biased region" description="Acidic residues" evidence="1">
    <location>
        <begin position="196"/>
        <end position="206"/>
    </location>
</feature>
<protein>
    <recommendedName>
        <fullName evidence="4">Anti-proliferative protein domain-containing protein</fullName>
    </recommendedName>
</protein>
<organism evidence="2 3">
    <name type="scientific">Tetrapyrgos nigripes</name>
    <dbReference type="NCBI Taxonomy" id="182062"/>
    <lineage>
        <taxon>Eukaryota</taxon>
        <taxon>Fungi</taxon>
        <taxon>Dikarya</taxon>
        <taxon>Basidiomycota</taxon>
        <taxon>Agaricomycotina</taxon>
        <taxon>Agaricomycetes</taxon>
        <taxon>Agaricomycetidae</taxon>
        <taxon>Agaricales</taxon>
        <taxon>Marasmiineae</taxon>
        <taxon>Marasmiaceae</taxon>
        <taxon>Tetrapyrgos</taxon>
    </lineage>
</organism>
<feature type="compositionally biased region" description="Polar residues" evidence="1">
    <location>
        <begin position="163"/>
        <end position="172"/>
    </location>
</feature>
<feature type="compositionally biased region" description="Low complexity" evidence="1">
    <location>
        <begin position="145"/>
        <end position="159"/>
    </location>
</feature>
<dbReference type="Proteomes" id="UP000559256">
    <property type="component" value="Unassembled WGS sequence"/>
</dbReference>
<feature type="compositionally biased region" description="Low complexity" evidence="1">
    <location>
        <begin position="178"/>
        <end position="195"/>
    </location>
</feature>
<evidence type="ECO:0000256" key="1">
    <source>
        <dbReference type="SAM" id="MobiDB-lite"/>
    </source>
</evidence>
<evidence type="ECO:0000313" key="3">
    <source>
        <dbReference type="Proteomes" id="UP000559256"/>
    </source>
</evidence>
<dbReference type="OrthoDB" id="19928at2759"/>
<evidence type="ECO:0000313" key="2">
    <source>
        <dbReference type="EMBL" id="KAF5344359.1"/>
    </source>
</evidence>
<gene>
    <name evidence="2" type="ORF">D9758_013257</name>
</gene>
<evidence type="ECO:0008006" key="4">
    <source>
        <dbReference type="Google" id="ProtNLM"/>
    </source>
</evidence>
<feature type="region of interest" description="Disordered" evidence="1">
    <location>
        <begin position="133"/>
        <end position="233"/>
    </location>
</feature>
<comment type="caution">
    <text evidence="2">The sequence shown here is derived from an EMBL/GenBank/DDBJ whole genome shotgun (WGS) entry which is preliminary data.</text>
</comment>
<feature type="compositionally biased region" description="Low complexity" evidence="1">
    <location>
        <begin position="207"/>
        <end position="233"/>
    </location>
</feature>
<accession>A0A8H5CMB3</accession>
<name>A0A8H5CMB3_9AGAR</name>
<dbReference type="AlphaFoldDB" id="A0A8H5CMB3"/>
<dbReference type="EMBL" id="JAACJM010000126">
    <property type="protein sequence ID" value="KAF5344359.1"/>
    <property type="molecule type" value="Genomic_DNA"/>
</dbReference>
<sequence>MSSTLTQLINLLTRPLIFTHPAITVAQLQLALQANLAVLFNLNEGAFAPFTLHLSPHALPIPPLYAACLSLGMSWESWVGALSGGKDLYVFVMKGCIRVGVPNMRETITVWSEDASAAKASAVAPSSTTTSKLQAMLHSARARKQAQAPSASAESASKPTLHITPSTPSNFACTMALEPSSPTSSTTSDDAYSTDSESDADGDSDTESTTSSTFSSRSDGVSSVSSVSSSPVDVKPEVKACSNAFGTPFLQAKVPTSVSVFGTRTQRRRDWASPIAANASAKAAAPAALKAKPSPVMINKSKIDVTKYTYQGGQTGVMTGGVMLGGAKPAAPASAATKTQQTKKASTSASASGNWRRRV</sequence>
<feature type="compositionally biased region" description="Low complexity" evidence="1">
    <location>
        <begin position="327"/>
        <end position="352"/>
    </location>
</feature>
<reference evidence="2 3" key="1">
    <citation type="journal article" date="2020" name="ISME J.">
        <title>Uncovering the hidden diversity of litter-decomposition mechanisms in mushroom-forming fungi.</title>
        <authorList>
            <person name="Floudas D."/>
            <person name="Bentzer J."/>
            <person name="Ahren D."/>
            <person name="Johansson T."/>
            <person name="Persson P."/>
            <person name="Tunlid A."/>
        </authorList>
    </citation>
    <scope>NUCLEOTIDE SEQUENCE [LARGE SCALE GENOMIC DNA]</scope>
    <source>
        <strain evidence="2 3">CBS 291.85</strain>
    </source>
</reference>
<keyword evidence="3" id="KW-1185">Reference proteome</keyword>
<feature type="region of interest" description="Disordered" evidence="1">
    <location>
        <begin position="327"/>
        <end position="359"/>
    </location>
</feature>